<feature type="domain" description="OmpR/PhoB-type" evidence="7">
    <location>
        <begin position="133"/>
        <end position="232"/>
    </location>
</feature>
<dbReference type="InterPro" id="IPR001867">
    <property type="entry name" value="OmpR/PhoB-type_DNA-bd"/>
</dbReference>
<evidence type="ECO:0000256" key="4">
    <source>
        <dbReference type="PROSITE-ProRule" id="PRU00169"/>
    </source>
</evidence>
<dbReference type="EMBL" id="FNHP01000003">
    <property type="protein sequence ID" value="SDM22376.1"/>
    <property type="molecule type" value="Genomic_DNA"/>
</dbReference>
<dbReference type="PROSITE" id="PS50110">
    <property type="entry name" value="RESPONSE_REGULATORY"/>
    <property type="match status" value="1"/>
</dbReference>
<evidence type="ECO:0000259" key="6">
    <source>
        <dbReference type="PROSITE" id="PS50110"/>
    </source>
</evidence>
<dbReference type="PANTHER" id="PTHR48111:SF40">
    <property type="entry name" value="PHOSPHATE REGULON TRANSCRIPTIONAL REGULATORY PROTEIN PHOB"/>
    <property type="match status" value="1"/>
</dbReference>
<dbReference type="CDD" id="cd00383">
    <property type="entry name" value="trans_reg_C"/>
    <property type="match status" value="1"/>
</dbReference>
<keyword evidence="1 4" id="KW-0597">Phosphoprotein</keyword>
<dbReference type="InterPro" id="IPR036388">
    <property type="entry name" value="WH-like_DNA-bd_sf"/>
</dbReference>
<keyword evidence="9" id="KW-1185">Reference proteome</keyword>
<protein>
    <submittedName>
        <fullName evidence="8">DNA-binding response regulator, OmpR family, contains REC and winged-helix (WHTH) domain</fullName>
    </submittedName>
</protein>
<dbReference type="RefSeq" id="WP_091568184.1">
    <property type="nucleotide sequence ID" value="NZ_FNHP01000003.1"/>
</dbReference>
<evidence type="ECO:0000256" key="5">
    <source>
        <dbReference type="PROSITE-ProRule" id="PRU01091"/>
    </source>
</evidence>
<dbReference type="SMART" id="SM00862">
    <property type="entry name" value="Trans_reg_C"/>
    <property type="match status" value="1"/>
</dbReference>
<dbReference type="Proteomes" id="UP000198552">
    <property type="component" value="Unassembled WGS sequence"/>
</dbReference>
<gene>
    <name evidence="8" type="ORF">SAMN05428957_103263</name>
</gene>
<name>A0A1G9RGL1_9BURK</name>
<dbReference type="SUPFAM" id="SSF52172">
    <property type="entry name" value="CheY-like"/>
    <property type="match status" value="1"/>
</dbReference>
<feature type="modified residue" description="4-aspartylphosphate" evidence="4">
    <location>
        <position position="51"/>
    </location>
</feature>
<organism evidence="8 9">
    <name type="scientific">Oryzisolibacter propanilivorax</name>
    <dbReference type="NCBI Taxonomy" id="1527607"/>
    <lineage>
        <taxon>Bacteria</taxon>
        <taxon>Pseudomonadati</taxon>
        <taxon>Pseudomonadota</taxon>
        <taxon>Betaproteobacteria</taxon>
        <taxon>Burkholderiales</taxon>
        <taxon>Comamonadaceae</taxon>
        <taxon>Oryzisolibacter</taxon>
    </lineage>
</organism>
<dbReference type="Pfam" id="PF00072">
    <property type="entry name" value="Response_reg"/>
    <property type="match status" value="1"/>
</dbReference>
<evidence type="ECO:0000313" key="9">
    <source>
        <dbReference type="Proteomes" id="UP000198552"/>
    </source>
</evidence>
<dbReference type="InterPro" id="IPR011006">
    <property type="entry name" value="CheY-like_superfamily"/>
</dbReference>
<dbReference type="Gene3D" id="1.10.10.10">
    <property type="entry name" value="Winged helix-like DNA-binding domain superfamily/Winged helix DNA-binding domain"/>
    <property type="match status" value="1"/>
</dbReference>
<evidence type="ECO:0000256" key="2">
    <source>
        <dbReference type="ARBA" id="ARBA00023012"/>
    </source>
</evidence>
<keyword evidence="2" id="KW-0902">Two-component regulatory system</keyword>
<dbReference type="InterPro" id="IPR039420">
    <property type="entry name" value="WalR-like"/>
</dbReference>
<dbReference type="GO" id="GO:0006355">
    <property type="term" value="P:regulation of DNA-templated transcription"/>
    <property type="evidence" value="ECO:0007669"/>
    <property type="project" value="InterPro"/>
</dbReference>
<dbReference type="GO" id="GO:0000156">
    <property type="term" value="F:phosphorelay response regulator activity"/>
    <property type="evidence" value="ECO:0007669"/>
    <property type="project" value="TreeGrafter"/>
</dbReference>
<dbReference type="CDD" id="cd17574">
    <property type="entry name" value="REC_OmpR"/>
    <property type="match status" value="1"/>
</dbReference>
<evidence type="ECO:0000256" key="1">
    <source>
        <dbReference type="ARBA" id="ARBA00022553"/>
    </source>
</evidence>
<dbReference type="OrthoDB" id="9802426at2"/>
<keyword evidence="3 5" id="KW-0238">DNA-binding</keyword>
<dbReference type="STRING" id="1527607.SAMN05428957_103263"/>
<dbReference type="GO" id="GO:0032993">
    <property type="term" value="C:protein-DNA complex"/>
    <property type="evidence" value="ECO:0007669"/>
    <property type="project" value="TreeGrafter"/>
</dbReference>
<dbReference type="GO" id="GO:0005829">
    <property type="term" value="C:cytosol"/>
    <property type="evidence" value="ECO:0007669"/>
    <property type="project" value="TreeGrafter"/>
</dbReference>
<dbReference type="Gene3D" id="3.40.50.2300">
    <property type="match status" value="1"/>
</dbReference>
<dbReference type="GO" id="GO:0000976">
    <property type="term" value="F:transcription cis-regulatory region binding"/>
    <property type="evidence" value="ECO:0007669"/>
    <property type="project" value="TreeGrafter"/>
</dbReference>
<sequence>MRIAVVDDDPLQLEFFQQALPALGHACHPFDHGAALLKALRRDTFDLLIVDWELPDTSGPEIIRWVRGQLGPQLPILFVTHRQDESDLVAGLACGADDFMGKPVRVAELGARLGALLRRAYGEARDAGAGAGADKLNFGRYCFRQRSRELLVDGEPVALKAREYDLALLLFQNADRLLSRDHLRERLWGQGPQVQSRSLDTHISRLRTLLDLRPANGYAIRPVYGLGYRLECTHAEAGTPA</sequence>
<accession>A0A1G9RGL1</accession>
<dbReference type="SMART" id="SM00448">
    <property type="entry name" value="REC"/>
    <property type="match status" value="1"/>
</dbReference>
<feature type="domain" description="Response regulatory" evidence="6">
    <location>
        <begin position="2"/>
        <end position="117"/>
    </location>
</feature>
<evidence type="ECO:0000313" key="8">
    <source>
        <dbReference type="EMBL" id="SDM22376.1"/>
    </source>
</evidence>
<reference evidence="9" key="1">
    <citation type="submission" date="2016-10" db="EMBL/GenBank/DDBJ databases">
        <authorList>
            <person name="Varghese N."/>
            <person name="Submissions S."/>
        </authorList>
    </citation>
    <scope>NUCLEOTIDE SEQUENCE [LARGE SCALE GENOMIC DNA]</scope>
    <source>
        <strain evidence="9">EPL6</strain>
    </source>
</reference>
<dbReference type="AlphaFoldDB" id="A0A1G9RGL1"/>
<dbReference type="PANTHER" id="PTHR48111">
    <property type="entry name" value="REGULATOR OF RPOS"/>
    <property type="match status" value="1"/>
</dbReference>
<dbReference type="Pfam" id="PF00486">
    <property type="entry name" value="Trans_reg_C"/>
    <property type="match status" value="1"/>
</dbReference>
<evidence type="ECO:0000256" key="3">
    <source>
        <dbReference type="ARBA" id="ARBA00023125"/>
    </source>
</evidence>
<proteinExistence type="predicted"/>
<feature type="DNA-binding region" description="OmpR/PhoB-type" evidence="5">
    <location>
        <begin position="133"/>
        <end position="232"/>
    </location>
</feature>
<dbReference type="PROSITE" id="PS51755">
    <property type="entry name" value="OMPR_PHOB"/>
    <property type="match status" value="1"/>
</dbReference>
<evidence type="ECO:0000259" key="7">
    <source>
        <dbReference type="PROSITE" id="PS51755"/>
    </source>
</evidence>
<dbReference type="InterPro" id="IPR001789">
    <property type="entry name" value="Sig_transdc_resp-reg_receiver"/>
</dbReference>